<comment type="caution">
    <text evidence="2">The sequence shown here is derived from an EMBL/GenBank/DDBJ whole genome shotgun (WGS) entry which is preliminary data.</text>
</comment>
<keyword evidence="3" id="KW-1185">Reference proteome</keyword>
<evidence type="ECO:0000313" key="2">
    <source>
        <dbReference type="EMBL" id="KAF6761410.1"/>
    </source>
</evidence>
<feature type="region of interest" description="Disordered" evidence="1">
    <location>
        <begin position="46"/>
        <end position="82"/>
    </location>
</feature>
<reference evidence="2 3" key="1">
    <citation type="submission" date="2020-07" db="EMBL/GenBank/DDBJ databases">
        <title>Comparative genomics of pyrophilous fungi reveals a link between fire events and developmental genes.</title>
        <authorList>
            <consortium name="DOE Joint Genome Institute"/>
            <person name="Steindorff A.S."/>
            <person name="Carver A."/>
            <person name="Calhoun S."/>
            <person name="Stillman K."/>
            <person name="Liu H."/>
            <person name="Lipzen A."/>
            <person name="Pangilinan J."/>
            <person name="Labutti K."/>
            <person name="Bruns T.D."/>
            <person name="Grigoriev I.V."/>
        </authorList>
    </citation>
    <scope>NUCLEOTIDE SEQUENCE [LARGE SCALE GENOMIC DNA]</scope>
    <source>
        <strain evidence="2 3">CBS 144469</strain>
    </source>
</reference>
<evidence type="ECO:0000313" key="3">
    <source>
        <dbReference type="Proteomes" id="UP000521943"/>
    </source>
</evidence>
<evidence type="ECO:0000256" key="1">
    <source>
        <dbReference type="SAM" id="MobiDB-lite"/>
    </source>
</evidence>
<dbReference type="AlphaFoldDB" id="A0A8H6I9I0"/>
<feature type="compositionally biased region" description="Pro residues" evidence="1">
    <location>
        <begin position="54"/>
        <end position="66"/>
    </location>
</feature>
<proteinExistence type="predicted"/>
<protein>
    <submittedName>
        <fullName evidence="2">Uncharacterized protein</fullName>
    </submittedName>
</protein>
<gene>
    <name evidence="2" type="ORF">DFP72DRAFT_1165831</name>
</gene>
<dbReference type="Proteomes" id="UP000521943">
    <property type="component" value="Unassembled WGS sequence"/>
</dbReference>
<organism evidence="2 3">
    <name type="scientific">Ephemerocybe angulata</name>
    <dbReference type="NCBI Taxonomy" id="980116"/>
    <lineage>
        <taxon>Eukaryota</taxon>
        <taxon>Fungi</taxon>
        <taxon>Dikarya</taxon>
        <taxon>Basidiomycota</taxon>
        <taxon>Agaricomycotina</taxon>
        <taxon>Agaricomycetes</taxon>
        <taxon>Agaricomycetidae</taxon>
        <taxon>Agaricales</taxon>
        <taxon>Agaricineae</taxon>
        <taxon>Psathyrellaceae</taxon>
        <taxon>Ephemerocybe</taxon>
    </lineage>
</organism>
<name>A0A8H6I9I0_9AGAR</name>
<accession>A0A8H6I9I0</accession>
<dbReference type="EMBL" id="JACGCI010000010">
    <property type="protein sequence ID" value="KAF6761410.1"/>
    <property type="molecule type" value="Genomic_DNA"/>
</dbReference>
<sequence>MTKAVLETAPSMLEYQSPSQGASLILAFRPQKVFIIDLKVHALAQDGPEDSCDEPPPCSPPLPSPISPSLHPLHGRQEERQGDGSHILIGITHLAQVVDVFVASDGGARKEGGPYTGNTMVATIERPSMVVMSTLRHIVRAGET</sequence>